<keyword evidence="3" id="KW-1185">Reference proteome</keyword>
<proteinExistence type="predicted"/>
<evidence type="ECO:0000313" key="2">
    <source>
        <dbReference type="EMBL" id="KAF5559351.1"/>
    </source>
</evidence>
<dbReference type="AlphaFoldDB" id="A0A8H5JU21"/>
<reference evidence="2 3" key="1">
    <citation type="submission" date="2020-05" db="EMBL/GenBank/DDBJ databases">
        <title>Identification and distribution of gene clusters putatively required for synthesis of sphingolipid metabolism inhibitors in phylogenetically diverse species of the filamentous fungus Fusarium.</title>
        <authorList>
            <person name="Kim H.-S."/>
            <person name="Busman M."/>
            <person name="Brown D.W."/>
            <person name="Divon H."/>
            <person name="Uhlig S."/>
            <person name="Proctor R.H."/>
        </authorList>
    </citation>
    <scope>NUCLEOTIDE SEQUENCE [LARGE SCALE GENOMIC DNA]</scope>
    <source>
        <strain evidence="2 3">NRRL 25196</strain>
    </source>
</reference>
<keyword evidence="1" id="KW-0175">Coiled coil</keyword>
<accession>A0A8H5JU21</accession>
<evidence type="ECO:0000313" key="3">
    <source>
        <dbReference type="Proteomes" id="UP000574317"/>
    </source>
</evidence>
<feature type="coiled-coil region" evidence="1">
    <location>
        <begin position="21"/>
        <end position="55"/>
    </location>
</feature>
<sequence>MPSRATRDEHKKRRWKPEEDLARAKKNIDDLLKEIKHTEKEINRLTESKEKIQEQNKWLKSGILEEGKNASRVRLESGTLRLQECQKYNAEQKLRLNELKRSNMELEAWKKEWEAWREDIEEECRRRAVFEAGIRKARPQSYGN</sequence>
<organism evidence="2 3">
    <name type="scientific">Fusarium napiforme</name>
    <dbReference type="NCBI Taxonomy" id="42672"/>
    <lineage>
        <taxon>Eukaryota</taxon>
        <taxon>Fungi</taxon>
        <taxon>Dikarya</taxon>
        <taxon>Ascomycota</taxon>
        <taxon>Pezizomycotina</taxon>
        <taxon>Sordariomycetes</taxon>
        <taxon>Hypocreomycetidae</taxon>
        <taxon>Hypocreales</taxon>
        <taxon>Nectriaceae</taxon>
        <taxon>Fusarium</taxon>
        <taxon>Fusarium fujikuroi species complex</taxon>
    </lineage>
</organism>
<name>A0A8H5JU21_9HYPO</name>
<protein>
    <submittedName>
        <fullName evidence="2">Uncharacterized protein</fullName>
    </submittedName>
</protein>
<evidence type="ECO:0000256" key="1">
    <source>
        <dbReference type="SAM" id="Coils"/>
    </source>
</evidence>
<comment type="caution">
    <text evidence="2">The sequence shown here is derived from an EMBL/GenBank/DDBJ whole genome shotgun (WGS) entry which is preliminary data.</text>
</comment>
<dbReference type="Proteomes" id="UP000574317">
    <property type="component" value="Unassembled WGS sequence"/>
</dbReference>
<gene>
    <name evidence="2" type="ORF">FNAPI_4795</name>
</gene>
<dbReference type="EMBL" id="JAAOAO010000176">
    <property type="protein sequence ID" value="KAF5559351.1"/>
    <property type="molecule type" value="Genomic_DNA"/>
</dbReference>